<evidence type="ECO:0000313" key="6">
    <source>
        <dbReference type="EMBL" id="OGY79410.1"/>
    </source>
</evidence>
<dbReference type="HAMAP" id="MF_00270">
    <property type="entry name" value="Ribosomal_bS18"/>
    <property type="match status" value="1"/>
</dbReference>
<dbReference type="GO" id="GO:0022627">
    <property type="term" value="C:cytosolic small ribosomal subunit"/>
    <property type="evidence" value="ECO:0007669"/>
    <property type="project" value="TreeGrafter"/>
</dbReference>
<gene>
    <name evidence="4" type="primary">rpsR</name>
    <name evidence="6" type="ORF">A3B74_01050</name>
</gene>
<dbReference type="Gene3D" id="4.10.640.10">
    <property type="entry name" value="Ribosomal protein S18"/>
    <property type="match status" value="1"/>
</dbReference>
<keyword evidence="4" id="KW-0699">rRNA-binding</keyword>
<dbReference type="PRINTS" id="PR00974">
    <property type="entry name" value="RIBOSOMALS18"/>
</dbReference>
<dbReference type="GO" id="GO:0006412">
    <property type="term" value="P:translation"/>
    <property type="evidence" value="ECO:0007669"/>
    <property type="project" value="UniProtKB-UniRule"/>
</dbReference>
<evidence type="ECO:0000256" key="2">
    <source>
        <dbReference type="ARBA" id="ARBA00022980"/>
    </source>
</evidence>
<protein>
    <recommendedName>
        <fullName evidence="4">Small ribosomal subunit protein bS18</fullName>
    </recommendedName>
</protein>
<keyword evidence="2 4" id="KW-0689">Ribosomal protein</keyword>
<evidence type="ECO:0000256" key="4">
    <source>
        <dbReference type="HAMAP-Rule" id="MF_00270"/>
    </source>
</evidence>
<reference evidence="6 7" key="1">
    <citation type="journal article" date="2016" name="Nat. Commun.">
        <title>Thousands of microbial genomes shed light on interconnected biogeochemical processes in an aquifer system.</title>
        <authorList>
            <person name="Anantharaman K."/>
            <person name="Brown C.T."/>
            <person name="Hug L.A."/>
            <person name="Sharon I."/>
            <person name="Castelle C.J."/>
            <person name="Probst A.J."/>
            <person name="Thomas B.C."/>
            <person name="Singh A."/>
            <person name="Wilkins M.J."/>
            <person name="Karaoz U."/>
            <person name="Brodie E.L."/>
            <person name="Williams K.H."/>
            <person name="Hubbard S.S."/>
            <person name="Banfield J.F."/>
        </authorList>
    </citation>
    <scope>NUCLEOTIDE SEQUENCE [LARGE SCALE GENOMIC DNA]</scope>
</reference>
<comment type="function">
    <text evidence="4">Binds as a heterodimer with protein bS6 to the central domain of the 16S rRNA, where it helps stabilize the platform of the 30S subunit.</text>
</comment>
<evidence type="ECO:0000256" key="1">
    <source>
        <dbReference type="ARBA" id="ARBA00005589"/>
    </source>
</evidence>
<dbReference type="SUPFAM" id="SSF46911">
    <property type="entry name" value="Ribosomal protein S18"/>
    <property type="match status" value="1"/>
</dbReference>
<accession>A0A1G2ATQ9</accession>
<dbReference type="Pfam" id="PF01084">
    <property type="entry name" value="Ribosomal_S18"/>
    <property type="match status" value="1"/>
</dbReference>
<dbReference type="Proteomes" id="UP000177165">
    <property type="component" value="Unassembled WGS sequence"/>
</dbReference>
<dbReference type="AlphaFoldDB" id="A0A1G2ATQ9"/>
<dbReference type="InterPro" id="IPR036870">
    <property type="entry name" value="Ribosomal_bS18_sf"/>
</dbReference>
<evidence type="ECO:0000256" key="3">
    <source>
        <dbReference type="ARBA" id="ARBA00023274"/>
    </source>
</evidence>
<keyword evidence="3 4" id="KW-0687">Ribonucleoprotein</keyword>
<dbReference type="STRING" id="1798540.A3B74_01050"/>
<evidence type="ECO:0000256" key="5">
    <source>
        <dbReference type="RuleBase" id="RU003910"/>
    </source>
</evidence>
<dbReference type="PANTHER" id="PTHR13479:SF40">
    <property type="entry name" value="SMALL RIBOSOMAL SUBUNIT PROTEIN BS18M"/>
    <property type="match status" value="1"/>
</dbReference>
<dbReference type="NCBIfam" id="TIGR00165">
    <property type="entry name" value="S18"/>
    <property type="match status" value="1"/>
</dbReference>
<name>A0A1G2ATQ9_9BACT</name>
<proteinExistence type="inferred from homology"/>
<dbReference type="GO" id="GO:0003735">
    <property type="term" value="F:structural constituent of ribosome"/>
    <property type="evidence" value="ECO:0007669"/>
    <property type="project" value="InterPro"/>
</dbReference>
<comment type="similarity">
    <text evidence="1 4 5">Belongs to the bacterial ribosomal protein bS18 family.</text>
</comment>
<dbReference type="GO" id="GO:0070181">
    <property type="term" value="F:small ribosomal subunit rRNA binding"/>
    <property type="evidence" value="ECO:0007669"/>
    <property type="project" value="TreeGrafter"/>
</dbReference>
<dbReference type="EMBL" id="MHKB01000009">
    <property type="protein sequence ID" value="OGY79410.1"/>
    <property type="molecule type" value="Genomic_DNA"/>
</dbReference>
<comment type="caution">
    <text evidence="6">The sequence shown here is derived from an EMBL/GenBank/DDBJ whole genome shotgun (WGS) entry which is preliminary data.</text>
</comment>
<dbReference type="PANTHER" id="PTHR13479">
    <property type="entry name" value="30S RIBOSOMAL PROTEIN S18"/>
    <property type="match status" value="1"/>
</dbReference>
<comment type="subunit">
    <text evidence="4">Part of the 30S ribosomal subunit. Forms a tight heterodimer with protein bS6.</text>
</comment>
<organism evidence="6 7">
    <name type="scientific">Candidatus Kerfeldbacteria bacterium RIFCSPHIGHO2_02_FULL_42_14</name>
    <dbReference type="NCBI Taxonomy" id="1798540"/>
    <lineage>
        <taxon>Bacteria</taxon>
        <taxon>Candidatus Kerfeldiibacteriota</taxon>
    </lineage>
</organism>
<keyword evidence="4" id="KW-0694">RNA-binding</keyword>
<evidence type="ECO:0000313" key="7">
    <source>
        <dbReference type="Proteomes" id="UP000177165"/>
    </source>
</evidence>
<dbReference type="InterPro" id="IPR001648">
    <property type="entry name" value="Ribosomal_bS18"/>
</dbReference>
<sequence length="75" mass="8864">MQTPLESPHVCYFCIEGMEVIDYKNTSVLQKFISYYAKILPRRRTHTCSKHQRKLALAIKRARIMALLPFTNRHV</sequence>